<accession>A0ACB9EM36</accession>
<reference evidence="2" key="1">
    <citation type="journal article" date="2022" name="Mol. Ecol. Resour.">
        <title>The genomes of chicory, endive, great burdock and yacon provide insights into Asteraceae palaeo-polyploidization history and plant inulin production.</title>
        <authorList>
            <person name="Fan W."/>
            <person name="Wang S."/>
            <person name="Wang H."/>
            <person name="Wang A."/>
            <person name="Jiang F."/>
            <person name="Liu H."/>
            <person name="Zhao H."/>
            <person name="Xu D."/>
            <person name="Zhang Y."/>
        </authorList>
    </citation>
    <scope>NUCLEOTIDE SEQUENCE [LARGE SCALE GENOMIC DNA]</scope>
    <source>
        <strain evidence="2">cv. Yunnan</strain>
    </source>
</reference>
<gene>
    <name evidence="1" type="ORF">L1987_50464</name>
</gene>
<name>A0ACB9EM36_9ASTR</name>
<dbReference type="EMBL" id="CM042034">
    <property type="protein sequence ID" value="KAI3760074.1"/>
    <property type="molecule type" value="Genomic_DNA"/>
</dbReference>
<proteinExistence type="predicted"/>
<reference evidence="1 2" key="2">
    <citation type="journal article" date="2022" name="Mol. Ecol. Resour.">
        <title>The genomes of chicory, endive, great burdock and yacon provide insights into Asteraceae paleo-polyploidization history and plant inulin production.</title>
        <authorList>
            <person name="Fan W."/>
            <person name="Wang S."/>
            <person name="Wang H."/>
            <person name="Wang A."/>
            <person name="Jiang F."/>
            <person name="Liu H."/>
            <person name="Zhao H."/>
            <person name="Xu D."/>
            <person name="Zhang Y."/>
        </authorList>
    </citation>
    <scope>NUCLEOTIDE SEQUENCE [LARGE SCALE GENOMIC DNA]</scope>
    <source>
        <strain evidence="2">cv. Yunnan</strain>
        <tissue evidence="1">Leaves</tissue>
    </source>
</reference>
<dbReference type="Proteomes" id="UP001056120">
    <property type="component" value="Linkage Group LG17"/>
</dbReference>
<protein>
    <submittedName>
        <fullName evidence="1">Uncharacterized protein</fullName>
    </submittedName>
</protein>
<keyword evidence="2" id="KW-1185">Reference proteome</keyword>
<evidence type="ECO:0000313" key="2">
    <source>
        <dbReference type="Proteomes" id="UP001056120"/>
    </source>
</evidence>
<sequence length="98" mass="10248">MSSAAADGSHPPPADAVKSGAADVTATEKSESDLVPISPDRDEVIYDFLPGLSTLNVNGRPKFELERTVTDVYGAEPVAAAGEESGEKRSTEDVATER</sequence>
<evidence type="ECO:0000313" key="1">
    <source>
        <dbReference type="EMBL" id="KAI3760074.1"/>
    </source>
</evidence>
<organism evidence="1 2">
    <name type="scientific">Smallanthus sonchifolius</name>
    <dbReference type="NCBI Taxonomy" id="185202"/>
    <lineage>
        <taxon>Eukaryota</taxon>
        <taxon>Viridiplantae</taxon>
        <taxon>Streptophyta</taxon>
        <taxon>Embryophyta</taxon>
        <taxon>Tracheophyta</taxon>
        <taxon>Spermatophyta</taxon>
        <taxon>Magnoliopsida</taxon>
        <taxon>eudicotyledons</taxon>
        <taxon>Gunneridae</taxon>
        <taxon>Pentapetalae</taxon>
        <taxon>asterids</taxon>
        <taxon>campanulids</taxon>
        <taxon>Asterales</taxon>
        <taxon>Asteraceae</taxon>
        <taxon>Asteroideae</taxon>
        <taxon>Heliantheae alliance</taxon>
        <taxon>Millerieae</taxon>
        <taxon>Smallanthus</taxon>
    </lineage>
</organism>
<comment type="caution">
    <text evidence="1">The sequence shown here is derived from an EMBL/GenBank/DDBJ whole genome shotgun (WGS) entry which is preliminary data.</text>
</comment>